<reference evidence="6" key="2">
    <citation type="submission" date="2020-07" db="EMBL/GenBank/DDBJ databases">
        <title>Flavobacterium sp. xlx-214.</title>
        <authorList>
            <person name="Yang C."/>
        </authorList>
    </citation>
    <scope>NUCLEOTIDE SEQUENCE [LARGE SCALE GENOMIC DNA]</scope>
    <source>
        <strain evidence="6">CX-624</strain>
    </source>
</reference>
<keyword evidence="6" id="KW-1185">Reference proteome</keyword>
<protein>
    <submittedName>
        <fullName evidence="4">DUF1573 domain-containing protein</fullName>
    </submittedName>
</protein>
<gene>
    <name evidence="4" type="ORF">H1R16_04335</name>
    <name evidence="3" type="ORF">H2507_09925</name>
</gene>
<dbReference type="AlphaFoldDB" id="A0A7D7QFA7"/>
<feature type="signal peptide" evidence="2">
    <location>
        <begin position="1"/>
        <end position="19"/>
    </location>
</feature>
<proteinExistence type="predicted"/>
<dbReference type="RefSeq" id="WP_181887586.1">
    <property type="nucleotide sequence ID" value="NZ_CP059472.1"/>
</dbReference>
<dbReference type="PANTHER" id="PTHR37833">
    <property type="entry name" value="LIPOPROTEIN-RELATED"/>
    <property type="match status" value="1"/>
</dbReference>
<dbReference type="InterPro" id="IPR011467">
    <property type="entry name" value="DUF1573"/>
</dbReference>
<sequence length="160" mass="17287">MKKLFAGFAILGTVAFASAQTITFDNTVLDYGTVKPGADGNRVFTVKNTGDKPLIISSVKPSCGCTTPDFSREPILPGKTGQIKVHYDTKNLGATQKLIEVFSNDPENQRSVIHIKVNVDPNAPEPKVLTEAELKKAEAEKNAALKKSKKMVKKTKKATA</sequence>
<evidence type="ECO:0000256" key="1">
    <source>
        <dbReference type="SAM" id="MobiDB-lite"/>
    </source>
</evidence>
<keyword evidence="2" id="KW-0732">Signal</keyword>
<evidence type="ECO:0000313" key="5">
    <source>
        <dbReference type="Proteomes" id="UP000515349"/>
    </source>
</evidence>
<evidence type="ECO:0000313" key="4">
    <source>
        <dbReference type="EMBL" id="QMS99241.1"/>
    </source>
</evidence>
<dbReference type="KEGG" id="cbau:H1R16_04335"/>
<name>A0A7D7QFA7_9FLAO</name>
<organism evidence="4 5">
    <name type="scientific">Marnyiella aurantia</name>
    <dbReference type="NCBI Taxonomy" id="2758037"/>
    <lineage>
        <taxon>Bacteria</taxon>
        <taxon>Pseudomonadati</taxon>
        <taxon>Bacteroidota</taxon>
        <taxon>Flavobacteriia</taxon>
        <taxon>Flavobacteriales</taxon>
        <taxon>Weeksellaceae</taxon>
        <taxon>Marnyiella</taxon>
    </lineage>
</organism>
<evidence type="ECO:0000313" key="6">
    <source>
        <dbReference type="Proteomes" id="UP000539710"/>
    </source>
</evidence>
<dbReference type="EMBL" id="JACEUX010000003">
    <property type="protein sequence ID" value="MBA5247486.1"/>
    <property type="molecule type" value="Genomic_DNA"/>
</dbReference>
<feature type="region of interest" description="Disordered" evidence="1">
    <location>
        <begin position="139"/>
        <end position="160"/>
    </location>
</feature>
<dbReference type="InterPro" id="IPR013783">
    <property type="entry name" value="Ig-like_fold"/>
</dbReference>
<reference evidence="4 5" key="1">
    <citation type="submission" date="2020-07" db="EMBL/GenBank/DDBJ databases">
        <title>Chryseobacterium sp.cx-624.</title>
        <authorList>
            <person name="Yang C."/>
        </authorList>
    </citation>
    <scope>NUCLEOTIDE SEQUENCE [LARGE SCALE GENOMIC DNA]</scope>
    <source>
        <strain evidence="5">cx-624</strain>
        <strain evidence="4">Cx-624</strain>
    </source>
</reference>
<evidence type="ECO:0000313" key="3">
    <source>
        <dbReference type="EMBL" id="MBA5247486.1"/>
    </source>
</evidence>
<dbReference type="PANTHER" id="PTHR37833:SF1">
    <property type="entry name" value="SIGNAL PEPTIDE PROTEIN"/>
    <property type="match status" value="1"/>
</dbReference>
<accession>A0A7D7QFA7</accession>
<dbReference type="Proteomes" id="UP000515349">
    <property type="component" value="Chromosome"/>
</dbReference>
<dbReference type="Gene3D" id="2.60.40.10">
    <property type="entry name" value="Immunoglobulins"/>
    <property type="match status" value="1"/>
</dbReference>
<dbReference type="EMBL" id="CP059472">
    <property type="protein sequence ID" value="QMS99241.1"/>
    <property type="molecule type" value="Genomic_DNA"/>
</dbReference>
<evidence type="ECO:0000256" key="2">
    <source>
        <dbReference type="SAM" id="SignalP"/>
    </source>
</evidence>
<reference evidence="3" key="3">
    <citation type="submission" date="2020-07" db="EMBL/GenBank/DDBJ databases">
        <authorList>
            <person name="Yang C."/>
        </authorList>
    </citation>
    <scope>NUCLEOTIDE SEQUENCE</scope>
    <source>
        <strain evidence="3">Cx-624</strain>
    </source>
</reference>
<dbReference type="Proteomes" id="UP000539710">
    <property type="component" value="Unassembled WGS sequence"/>
</dbReference>
<feature type="compositionally biased region" description="Basic residues" evidence="1">
    <location>
        <begin position="144"/>
        <end position="160"/>
    </location>
</feature>
<feature type="chain" id="PRO_5044656289" evidence="2">
    <location>
        <begin position="20"/>
        <end position="160"/>
    </location>
</feature>
<dbReference type="Pfam" id="PF07610">
    <property type="entry name" value="DUF1573"/>
    <property type="match status" value="1"/>
</dbReference>